<comment type="similarity">
    <text evidence="11">Belongs to the globin family.</text>
</comment>
<dbReference type="Pfam" id="PF00042">
    <property type="entry name" value="Globin"/>
    <property type="match status" value="1"/>
</dbReference>
<sequence length="412" mass="45021">MTDASSDYEQLLALHHAMQLRRSLREEGRSAAPIAARRPTGYPAREGDQALMVASLETIGSSADEVVRSFYAQLFLGRPYLRGLFPAGLRADGDRLFNALIGLAEALSDLPRLVERLEQLGRDHRKYGIRPAHYDAVRQALVGALREHAGAGWRPEYEQAWLRAYDFAAAVMQAAGAASTDPPYWQGTIVAHHRPYLDIAVMKVRTDVAYRYRAGQYTTIEVPAVPRAWRPYSMATAPRPDGVLEFHVRAIDLGQVSTALVHDMGVGSTLRLGPPMGSAVIATTGERPLLVVAGGTGLAPCRAIVEQVLTTQPGRPIRLIFGARQTQELYNLPILAQLAERYPALTLVPVATDDPDFPGPRGALPELVSSTGPWHEHEVYLSGPPGLVHALDRVLARLRVPPAQIHHDPVPD</sequence>
<comment type="catalytic activity">
    <reaction evidence="10">
        <text>2 nitric oxide + NADPH + 2 O2 = 2 nitrate + NADP(+) + H(+)</text>
        <dbReference type="Rhea" id="RHEA:19465"/>
        <dbReference type="ChEBI" id="CHEBI:15378"/>
        <dbReference type="ChEBI" id="CHEBI:15379"/>
        <dbReference type="ChEBI" id="CHEBI:16480"/>
        <dbReference type="ChEBI" id="CHEBI:17632"/>
        <dbReference type="ChEBI" id="CHEBI:57783"/>
        <dbReference type="ChEBI" id="CHEBI:58349"/>
        <dbReference type="EC" id="1.14.12.17"/>
    </reaction>
</comment>
<dbReference type="InterPro" id="IPR017938">
    <property type="entry name" value="Riboflavin_synthase-like_b-brl"/>
</dbReference>
<protein>
    <recommendedName>
        <fullName evidence="4">nitric oxide dioxygenase</fullName>
        <ecNumber evidence="4">1.14.12.17</ecNumber>
    </recommendedName>
</protein>
<dbReference type="SUPFAM" id="SSF63380">
    <property type="entry name" value="Riboflavin synthase domain-like"/>
    <property type="match status" value="1"/>
</dbReference>
<evidence type="ECO:0000313" key="14">
    <source>
        <dbReference type="EMBL" id="BCJ27730.1"/>
    </source>
</evidence>
<dbReference type="InterPro" id="IPR050415">
    <property type="entry name" value="MRET"/>
</dbReference>
<dbReference type="RefSeq" id="WP_084131618.1">
    <property type="nucleotide sequence ID" value="NZ_AP023354.1"/>
</dbReference>
<evidence type="ECO:0000256" key="8">
    <source>
        <dbReference type="ARBA" id="ARBA00023027"/>
    </source>
</evidence>
<keyword evidence="11" id="KW-0349">Heme</keyword>
<dbReference type="OrthoDB" id="3213438at2"/>
<evidence type="ECO:0000256" key="5">
    <source>
        <dbReference type="ARBA" id="ARBA00022714"/>
    </source>
</evidence>
<keyword evidence="11" id="KW-0479">Metal-binding</keyword>
<dbReference type="PANTHER" id="PTHR47354">
    <property type="entry name" value="NADH OXIDOREDUCTASE HCR"/>
    <property type="match status" value="1"/>
</dbReference>
<accession>A0A810KWW8</accession>
<reference evidence="14" key="1">
    <citation type="submission" date="2020-08" db="EMBL/GenBank/DDBJ databases">
        <title>Whole genome shotgun sequence of Actinocatenispora sera NBRC 101916.</title>
        <authorList>
            <person name="Komaki H."/>
            <person name="Tamura T."/>
        </authorList>
    </citation>
    <scope>NUCLEOTIDE SEQUENCE</scope>
    <source>
        <strain evidence="14">NBRC 101916</strain>
    </source>
</reference>
<dbReference type="InterPro" id="IPR001433">
    <property type="entry name" value="OxRdtase_FAD/NAD-bd"/>
</dbReference>
<evidence type="ECO:0000256" key="2">
    <source>
        <dbReference type="ARBA" id="ARBA00001974"/>
    </source>
</evidence>
<dbReference type="PRINTS" id="PR00371">
    <property type="entry name" value="FPNCR"/>
</dbReference>
<dbReference type="Proteomes" id="UP000680750">
    <property type="component" value="Chromosome"/>
</dbReference>
<dbReference type="Pfam" id="PF00970">
    <property type="entry name" value="FAD_binding_6"/>
    <property type="match status" value="1"/>
</dbReference>
<evidence type="ECO:0000256" key="11">
    <source>
        <dbReference type="RuleBase" id="RU000356"/>
    </source>
</evidence>
<comment type="cofactor">
    <cofactor evidence="2">
        <name>FAD</name>
        <dbReference type="ChEBI" id="CHEBI:57692"/>
    </cofactor>
</comment>
<proteinExistence type="inferred from homology"/>
<keyword evidence="8" id="KW-0520">NAD</keyword>
<keyword evidence="6" id="KW-0521">NADP</keyword>
<comment type="similarity">
    <text evidence="3">In the C-terminal section; belongs to the flavoprotein pyridine nucleotide cytochrome reductase family.</text>
</comment>
<feature type="domain" description="Globin" evidence="12">
    <location>
        <begin position="43"/>
        <end position="177"/>
    </location>
</feature>
<dbReference type="InterPro" id="IPR000971">
    <property type="entry name" value="Globin"/>
</dbReference>
<dbReference type="EC" id="1.14.12.17" evidence="4"/>
<name>A0A810KWW8_9ACTN</name>
<dbReference type="InterPro" id="IPR009050">
    <property type="entry name" value="Globin-like_sf"/>
</dbReference>
<dbReference type="GO" id="GO:0020037">
    <property type="term" value="F:heme binding"/>
    <property type="evidence" value="ECO:0007669"/>
    <property type="project" value="InterPro"/>
</dbReference>
<comment type="cofactor">
    <cofactor evidence="1">
        <name>heme b</name>
        <dbReference type="ChEBI" id="CHEBI:60344"/>
    </cofactor>
</comment>
<dbReference type="InterPro" id="IPR012292">
    <property type="entry name" value="Globin/Proto"/>
</dbReference>
<dbReference type="InterPro" id="IPR017927">
    <property type="entry name" value="FAD-bd_FR_type"/>
</dbReference>
<evidence type="ECO:0000256" key="9">
    <source>
        <dbReference type="ARBA" id="ARBA00048649"/>
    </source>
</evidence>
<dbReference type="PROSITE" id="PS51384">
    <property type="entry name" value="FAD_FR"/>
    <property type="match status" value="1"/>
</dbReference>
<evidence type="ECO:0000256" key="4">
    <source>
        <dbReference type="ARBA" id="ARBA00012229"/>
    </source>
</evidence>
<dbReference type="EMBL" id="AP023354">
    <property type="protein sequence ID" value="BCJ27730.1"/>
    <property type="molecule type" value="Genomic_DNA"/>
</dbReference>
<dbReference type="Gene3D" id="2.40.30.10">
    <property type="entry name" value="Translation factors"/>
    <property type="match status" value="1"/>
</dbReference>
<keyword evidence="11" id="KW-0408">Iron</keyword>
<dbReference type="InterPro" id="IPR001709">
    <property type="entry name" value="Flavoprot_Pyr_Nucl_cyt_Rdtase"/>
</dbReference>
<dbReference type="PANTHER" id="PTHR47354:SF5">
    <property type="entry name" value="PROTEIN RFBI"/>
    <property type="match status" value="1"/>
</dbReference>
<keyword evidence="11" id="KW-0813">Transport</keyword>
<dbReference type="CDD" id="cd19753">
    <property type="entry name" value="Mb-like_oxidoreductase"/>
    <property type="match status" value="1"/>
</dbReference>
<dbReference type="Pfam" id="PF00175">
    <property type="entry name" value="NAD_binding_1"/>
    <property type="match status" value="1"/>
</dbReference>
<dbReference type="CDD" id="cd06187">
    <property type="entry name" value="O2ase_reductase_like"/>
    <property type="match status" value="1"/>
</dbReference>
<keyword evidence="5" id="KW-0001">2Fe-2S</keyword>
<evidence type="ECO:0000256" key="7">
    <source>
        <dbReference type="ARBA" id="ARBA00023014"/>
    </source>
</evidence>
<dbReference type="InterPro" id="IPR039261">
    <property type="entry name" value="FNR_nucleotide-bd"/>
</dbReference>
<dbReference type="GO" id="GO:0051537">
    <property type="term" value="F:2 iron, 2 sulfur cluster binding"/>
    <property type="evidence" value="ECO:0007669"/>
    <property type="project" value="UniProtKB-KW"/>
</dbReference>
<dbReference type="PROSITE" id="PS01033">
    <property type="entry name" value="GLOBIN"/>
    <property type="match status" value="1"/>
</dbReference>
<evidence type="ECO:0000256" key="6">
    <source>
        <dbReference type="ARBA" id="ARBA00022857"/>
    </source>
</evidence>
<evidence type="ECO:0000259" key="12">
    <source>
        <dbReference type="PROSITE" id="PS01033"/>
    </source>
</evidence>
<evidence type="ECO:0000259" key="13">
    <source>
        <dbReference type="PROSITE" id="PS51384"/>
    </source>
</evidence>
<evidence type="ECO:0000313" key="15">
    <source>
        <dbReference type="Proteomes" id="UP000680750"/>
    </source>
</evidence>
<organism evidence="14 15">
    <name type="scientific">Actinocatenispora sera</name>
    <dbReference type="NCBI Taxonomy" id="390989"/>
    <lineage>
        <taxon>Bacteria</taxon>
        <taxon>Bacillati</taxon>
        <taxon>Actinomycetota</taxon>
        <taxon>Actinomycetes</taxon>
        <taxon>Micromonosporales</taxon>
        <taxon>Micromonosporaceae</taxon>
        <taxon>Actinocatenispora</taxon>
    </lineage>
</organism>
<dbReference type="Gene3D" id="1.10.490.10">
    <property type="entry name" value="Globins"/>
    <property type="match status" value="1"/>
</dbReference>
<evidence type="ECO:0000256" key="1">
    <source>
        <dbReference type="ARBA" id="ARBA00001970"/>
    </source>
</evidence>
<evidence type="ECO:0000256" key="10">
    <source>
        <dbReference type="ARBA" id="ARBA00049433"/>
    </source>
</evidence>
<evidence type="ECO:0000256" key="3">
    <source>
        <dbReference type="ARBA" id="ARBA00006401"/>
    </source>
</evidence>
<dbReference type="KEGG" id="aser:Asera_18380"/>
<gene>
    <name evidence="14" type="ORF">Asera_18380</name>
</gene>
<dbReference type="AlphaFoldDB" id="A0A810KWW8"/>
<dbReference type="SUPFAM" id="SSF52343">
    <property type="entry name" value="Ferredoxin reductase-like, C-terminal NADP-linked domain"/>
    <property type="match status" value="1"/>
</dbReference>
<dbReference type="SUPFAM" id="SSF46458">
    <property type="entry name" value="Globin-like"/>
    <property type="match status" value="1"/>
</dbReference>
<feature type="domain" description="FAD-binding FR-type" evidence="13">
    <location>
        <begin position="182"/>
        <end position="282"/>
    </location>
</feature>
<comment type="catalytic activity">
    <reaction evidence="9">
        <text>2 nitric oxide + NADH + 2 O2 = 2 nitrate + NAD(+) + H(+)</text>
        <dbReference type="Rhea" id="RHEA:19469"/>
        <dbReference type="ChEBI" id="CHEBI:15378"/>
        <dbReference type="ChEBI" id="CHEBI:15379"/>
        <dbReference type="ChEBI" id="CHEBI:16480"/>
        <dbReference type="ChEBI" id="CHEBI:17632"/>
        <dbReference type="ChEBI" id="CHEBI:57540"/>
        <dbReference type="ChEBI" id="CHEBI:57945"/>
        <dbReference type="EC" id="1.14.12.17"/>
    </reaction>
</comment>
<dbReference type="GO" id="GO:0019825">
    <property type="term" value="F:oxygen binding"/>
    <property type="evidence" value="ECO:0007669"/>
    <property type="project" value="InterPro"/>
</dbReference>
<dbReference type="PRINTS" id="PR00410">
    <property type="entry name" value="PHEHYDRXLASE"/>
</dbReference>
<keyword evidence="7" id="KW-0411">Iron-sulfur</keyword>
<dbReference type="GO" id="GO:0005344">
    <property type="term" value="F:oxygen carrier activity"/>
    <property type="evidence" value="ECO:0007669"/>
    <property type="project" value="UniProtKB-KW"/>
</dbReference>
<keyword evidence="11" id="KW-0561">Oxygen transport</keyword>
<keyword evidence="15" id="KW-1185">Reference proteome</keyword>
<dbReference type="Gene3D" id="3.40.50.80">
    <property type="entry name" value="Nucleotide-binding domain of ferredoxin-NADP reductase (FNR) module"/>
    <property type="match status" value="1"/>
</dbReference>
<dbReference type="InterPro" id="IPR008333">
    <property type="entry name" value="Cbr1-like_FAD-bd_dom"/>
</dbReference>
<dbReference type="GO" id="GO:0008941">
    <property type="term" value="F:nitric oxide dioxygenase NAD(P)H activity"/>
    <property type="evidence" value="ECO:0007669"/>
    <property type="project" value="UniProtKB-EC"/>
</dbReference>